<sequence length="172" mass="20492">MEHCLIYYLNDTLPNIVIYDEENNEVEYINDLFQKVSKEKERTFDLKEKSFKIYITKTPKEGNRKNNYAYYCANSRVVGTPKNIKNFNSLFNYPITKNGKLYFLDVYVVSEYLNQKAFSTRNGFNIPKENENLLFNDAKLITFQDIEEKLTLILENEYDEFEKSPKLKVKNK</sequence>
<organism evidence="1 2">
    <name type="scientific">Polaribacter porphyrae</name>
    <dbReference type="NCBI Taxonomy" id="1137780"/>
    <lineage>
        <taxon>Bacteria</taxon>
        <taxon>Pseudomonadati</taxon>
        <taxon>Bacteroidota</taxon>
        <taxon>Flavobacteriia</taxon>
        <taxon>Flavobacteriales</taxon>
        <taxon>Flavobacteriaceae</taxon>
    </lineage>
</organism>
<comment type="caution">
    <text evidence="1">The sequence shown here is derived from an EMBL/GenBank/DDBJ whole genome shotgun (WGS) entry which is preliminary data.</text>
</comment>
<dbReference type="OrthoDB" id="2041081at2"/>
<dbReference type="EMBL" id="MSCN01000001">
    <property type="protein sequence ID" value="PQJ77961.1"/>
    <property type="molecule type" value="Genomic_DNA"/>
</dbReference>
<protein>
    <submittedName>
        <fullName evidence="1">Uncharacterized protein</fullName>
    </submittedName>
</protein>
<accession>A0A2S7WKX9</accession>
<proteinExistence type="predicted"/>
<keyword evidence="2" id="KW-1185">Reference proteome</keyword>
<evidence type="ECO:0000313" key="2">
    <source>
        <dbReference type="Proteomes" id="UP000238882"/>
    </source>
</evidence>
<gene>
    <name evidence="1" type="ORF">BTO18_01615</name>
</gene>
<name>A0A2S7WKX9_9FLAO</name>
<dbReference type="AlphaFoldDB" id="A0A2S7WKX9"/>
<reference evidence="1 2" key="1">
    <citation type="submission" date="2016-12" db="EMBL/GenBank/DDBJ databases">
        <title>Trade-off between light-utilization and light-protection in marine flavobacteria.</title>
        <authorList>
            <person name="Kumagai Y."/>
            <person name="Yoshizawa S."/>
            <person name="Kogure K."/>
            <person name="Iwasaki W."/>
        </authorList>
    </citation>
    <scope>NUCLEOTIDE SEQUENCE [LARGE SCALE GENOMIC DNA]</scope>
    <source>
        <strain evidence="1 2">NBRC 108759</strain>
    </source>
</reference>
<dbReference type="Proteomes" id="UP000238882">
    <property type="component" value="Unassembled WGS sequence"/>
</dbReference>
<evidence type="ECO:0000313" key="1">
    <source>
        <dbReference type="EMBL" id="PQJ77961.1"/>
    </source>
</evidence>